<proteinExistence type="predicted"/>
<evidence type="ECO:0000313" key="1">
    <source>
        <dbReference type="EMBL" id="KAB7788136.1"/>
    </source>
</evidence>
<evidence type="ECO:0000313" key="2">
    <source>
        <dbReference type="Proteomes" id="UP000468413"/>
    </source>
</evidence>
<dbReference type="RefSeq" id="WP_152209779.1">
    <property type="nucleotide sequence ID" value="NZ_WBVS01000005.1"/>
</dbReference>
<dbReference type="SUPFAM" id="SSF51161">
    <property type="entry name" value="Trimeric LpxA-like enzymes"/>
    <property type="match status" value="1"/>
</dbReference>
<dbReference type="Gene3D" id="2.160.10.10">
    <property type="entry name" value="Hexapeptide repeat proteins"/>
    <property type="match status" value="1"/>
</dbReference>
<dbReference type="Proteomes" id="UP000468413">
    <property type="component" value="Unassembled WGS sequence"/>
</dbReference>
<keyword evidence="2" id="KW-1185">Reference proteome</keyword>
<accession>A0A6I1GED0</accession>
<dbReference type="EMBL" id="WBVS01000005">
    <property type="protein sequence ID" value="KAB7788136.1"/>
    <property type="molecule type" value="Genomic_DNA"/>
</dbReference>
<dbReference type="Pfam" id="PF00132">
    <property type="entry name" value="Hexapep"/>
    <property type="match status" value="1"/>
</dbReference>
<dbReference type="AlphaFoldDB" id="A0A6I1GED0"/>
<dbReference type="InterPro" id="IPR001451">
    <property type="entry name" value="Hexapep"/>
</dbReference>
<dbReference type="PANTHER" id="PTHR42811">
    <property type="entry name" value="SERINE ACETYLTRANSFERASE"/>
    <property type="match status" value="1"/>
</dbReference>
<organism evidence="1 2">
    <name type="scientific">Bifidobacterium cebidarum</name>
    <dbReference type="NCBI Taxonomy" id="2650773"/>
    <lineage>
        <taxon>Bacteria</taxon>
        <taxon>Bacillati</taxon>
        <taxon>Actinomycetota</taxon>
        <taxon>Actinomycetes</taxon>
        <taxon>Bifidobacteriales</taxon>
        <taxon>Bifidobacteriaceae</taxon>
        <taxon>Bifidobacterium</taxon>
    </lineage>
</organism>
<reference evidence="1 2" key="1">
    <citation type="submission" date="2019-09" db="EMBL/GenBank/DDBJ databases">
        <title>Characterization of the phylogenetic diversity of two novel species belonging to the genus Bifidobacterium: Bifidobacterium cebidarum sp. nov. and Bifidobacterium leontopitheci sp. nov.</title>
        <authorList>
            <person name="Lugli G.A."/>
            <person name="Duranti S."/>
            <person name="Milani C."/>
            <person name="Turroni F."/>
            <person name="Ventura M."/>
        </authorList>
    </citation>
    <scope>NUCLEOTIDE SEQUENCE [LARGE SCALE GENOMIC DNA]</scope>
    <source>
        <strain evidence="1 2">LMG 31469</strain>
    </source>
</reference>
<protein>
    <submittedName>
        <fullName evidence="1">Serine acetyltransferase</fullName>
    </submittedName>
</protein>
<sequence length="204" mass="23171">MITNKQELHEYIEADECVQPQHHNLIVRLICGRMFSLKKHLRKCEYHHNVACSNNFQKLYHKLAYYWHLYRLRRINESYGSEIPINVFGKGLAIWHGQRIIVNPNVRVGDYCSLSSGVVLAETHDKNPVIGNNVELMVDSKVLGGITVADNVRIGANTVVLKSINEPNTTWVGYPARKVSDKGTIETPVPRVGSYKGGFLQLFK</sequence>
<dbReference type="GO" id="GO:0016740">
    <property type="term" value="F:transferase activity"/>
    <property type="evidence" value="ECO:0007669"/>
    <property type="project" value="UniProtKB-KW"/>
</dbReference>
<keyword evidence="1" id="KW-0808">Transferase</keyword>
<dbReference type="InterPro" id="IPR011004">
    <property type="entry name" value="Trimer_LpxA-like_sf"/>
</dbReference>
<name>A0A6I1GED0_9BIFI</name>
<comment type="caution">
    <text evidence="1">The sequence shown here is derived from an EMBL/GenBank/DDBJ whole genome shotgun (WGS) entry which is preliminary data.</text>
</comment>
<gene>
    <name evidence="1" type="ORF">F7D08_1173</name>
</gene>